<dbReference type="PANTHER" id="PTHR20882:SF14">
    <property type="entry name" value="CYTOPLASMIC TRNA 2-THIOLATION PROTEIN 2"/>
    <property type="match status" value="1"/>
</dbReference>
<evidence type="ECO:0000256" key="4">
    <source>
        <dbReference type="SAM" id="MobiDB-lite"/>
    </source>
</evidence>
<dbReference type="Gene3D" id="3.40.50.620">
    <property type="entry name" value="HUPs"/>
    <property type="match status" value="1"/>
</dbReference>
<keyword evidence="2 3" id="KW-0819">tRNA processing</keyword>
<accession>A0A317XW32</accession>
<dbReference type="InParanoid" id="A0A317XW32"/>
<comment type="function">
    <text evidence="3">Plays a central role in 2-thiolation of mcm(5)S(2)U at tRNA wobble positions of tRNA(Lys), tRNA(Glu) and tRNA(Gln). May act by forming a heterodimer with NCS6 that ligates sulfur from thiocarboxylated URM1 onto the uridine of tRNAs at wobble position. Prior mcm(5) tRNA modification by the elongator complex is required for 2-thiolation. May also be involved in protein urmylation.</text>
</comment>
<organism evidence="5 6">
    <name type="scientific">Testicularia cyperi</name>
    <dbReference type="NCBI Taxonomy" id="1882483"/>
    <lineage>
        <taxon>Eukaryota</taxon>
        <taxon>Fungi</taxon>
        <taxon>Dikarya</taxon>
        <taxon>Basidiomycota</taxon>
        <taxon>Ustilaginomycotina</taxon>
        <taxon>Ustilaginomycetes</taxon>
        <taxon>Ustilaginales</taxon>
        <taxon>Anthracoideaceae</taxon>
        <taxon>Testicularia</taxon>
    </lineage>
</organism>
<dbReference type="EMBL" id="KZ819190">
    <property type="protein sequence ID" value="PWZ01549.1"/>
    <property type="molecule type" value="Genomic_DNA"/>
</dbReference>
<evidence type="ECO:0000256" key="2">
    <source>
        <dbReference type="ARBA" id="ARBA00022694"/>
    </source>
</evidence>
<dbReference type="UniPathway" id="UPA00988"/>
<name>A0A317XW32_9BASI</name>
<dbReference type="GO" id="GO:0016783">
    <property type="term" value="F:sulfurtransferase activity"/>
    <property type="evidence" value="ECO:0007669"/>
    <property type="project" value="TreeGrafter"/>
</dbReference>
<dbReference type="InterPro" id="IPR014729">
    <property type="entry name" value="Rossmann-like_a/b/a_fold"/>
</dbReference>
<evidence type="ECO:0000256" key="3">
    <source>
        <dbReference type="HAMAP-Rule" id="MF_03054"/>
    </source>
</evidence>
<dbReference type="GO" id="GO:0002143">
    <property type="term" value="P:tRNA wobble position uridine thiolation"/>
    <property type="evidence" value="ECO:0007669"/>
    <property type="project" value="TreeGrafter"/>
</dbReference>
<dbReference type="GO" id="GO:0005829">
    <property type="term" value="C:cytosol"/>
    <property type="evidence" value="ECO:0007669"/>
    <property type="project" value="TreeGrafter"/>
</dbReference>
<dbReference type="AlphaFoldDB" id="A0A317XW32"/>
<keyword evidence="1 3" id="KW-0963">Cytoplasm</keyword>
<evidence type="ECO:0000313" key="5">
    <source>
        <dbReference type="EMBL" id="PWZ01549.1"/>
    </source>
</evidence>
<dbReference type="GO" id="GO:0016779">
    <property type="term" value="F:nucleotidyltransferase activity"/>
    <property type="evidence" value="ECO:0007669"/>
    <property type="project" value="UniProtKB-UniRule"/>
</dbReference>
<proteinExistence type="inferred from homology"/>
<dbReference type="SUPFAM" id="SSF52402">
    <property type="entry name" value="Adenine nucleotide alpha hydrolases-like"/>
    <property type="match status" value="1"/>
</dbReference>
<dbReference type="Pfam" id="PF10288">
    <property type="entry name" value="CTU2"/>
    <property type="match status" value="1"/>
</dbReference>
<dbReference type="Proteomes" id="UP000246740">
    <property type="component" value="Unassembled WGS sequence"/>
</dbReference>
<keyword evidence="6" id="KW-1185">Reference proteome</keyword>
<dbReference type="OrthoDB" id="25129at2759"/>
<evidence type="ECO:0000313" key="6">
    <source>
        <dbReference type="Proteomes" id="UP000246740"/>
    </source>
</evidence>
<gene>
    <name evidence="3" type="primary">NCS2</name>
    <name evidence="3" type="synonym">CTU2</name>
    <name evidence="5" type="ORF">BCV70DRAFT_76399</name>
</gene>
<comment type="pathway">
    <text evidence="3">tRNA modification; 5-methoxycarbonylmethyl-2-thiouridine-tRNA biosynthesis.</text>
</comment>
<feature type="region of interest" description="Disordered" evidence="4">
    <location>
        <begin position="1"/>
        <end position="28"/>
    </location>
</feature>
<sequence>MPCPQPDDPTPTAGPSRSAGSSATDPAKPTAACVRCRSSSATAFFRDASYCRSCAALVFDGKTKPGLELARGAGLAKYVDAVSIDSLAGEGEQPQHMDVSASIAIAFSGGINSRVLLSSARQYFRPQATDSGSNARLVGQKKSRTGANVAHNTGRFSEVAKLYVLYVDDSAVVSEADDRTDEVRRLVEQEGCPDIEFVPLRLEDVYRSAGDDSRGLPWELHESEDQRISASPIAVQDPRQAIKDLFTAIFPSDTPRTAVSSARTRAEDLHRILIQHLLRRAAAERGCSALLLGESGTRTSIRLIESLAKGAGHKLAVEGNEACWVDDTLVVRPLKALLAQEIRWFAEANGLEYLEGGELVPPTVKVGEMMGETPVMDKSSIARLTESFILNLERGVPSTVSTVGRTGSKLTLNSSSKSSGADANAKGAAFEVVGPSVRLDSRSGRQAEALSQIEHGVETMSIASTVAAEPRIGAKAMRLATASRACFRWTTKSGCAMCGMPAQPDARFWKRNITIDSLSHVAPTLPPTATDDKTDTNYLNLADHLCYSCLLVLVPSSTAPCSLLPPHVLSSILNTQQHSDHPSVLPMDSTSANRQHPESITHKLDRSEMKAQINEFLIDP</sequence>
<dbReference type="PANTHER" id="PTHR20882">
    <property type="entry name" value="CYTOPLASMIC TRNA 2-THIOLATION PROTEIN 2"/>
    <property type="match status" value="1"/>
</dbReference>
<dbReference type="InterPro" id="IPR019407">
    <property type="entry name" value="CTU2"/>
</dbReference>
<comment type="subcellular location">
    <subcellularLocation>
        <location evidence="3">Cytoplasm</location>
    </subcellularLocation>
</comment>
<dbReference type="GO" id="GO:0000049">
    <property type="term" value="F:tRNA binding"/>
    <property type="evidence" value="ECO:0007669"/>
    <property type="project" value="InterPro"/>
</dbReference>
<dbReference type="HAMAP" id="MF_03054">
    <property type="entry name" value="CTU2"/>
    <property type="match status" value="1"/>
</dbReference>
<dbReference type="STRING" id="1882483.A0A317XW32"/>
<feature type="compositionally biased region" description="Polar residues" evidence="4">
    <location>
        <begin position="13"/>
        <end position="24"/>
    </location>
</feature>
<protein>
    <recommendedName>
        <fullName evidence="3">Cytoplasmic tRNA 2-thiolation protein 2</fullName>
    </recommendedName>
</protein>
<dbReference type="GO" id="GO:0032447">
    <property type="term" value="P:protein urmylation"/>
    <property type="evidence" value="ECO:0007669"/>
    <property type="project" value="UniProtKB-UniRule"/>
</dbReference>
<comment type="similarity">
    <text evidence="3">Belongs to the CTU2/NCS2 family.</text>
</comment>
<evidence type="ECO:0000256" key="1">
    <source>
        <dbReference type="ARBA" id="ARBA00022490"/>
    </source>
</evidence>
<reference evidence="5 6" key="1">
    <citation type="journal article" date="2018" name="Mol. Biol. Evol.">
        <title>Broad Genomic Sampling Reveals a Smut Pathogenic Ancestry of the Fungal Clade Ustilaginomycotina.</title>
        <authorList>
            <person name="Kijpornyongpan T."/>
            <person name="Mondo S.J."/>
            <person name="Barry K."/>
            <person name="Sandor L."/>
            <person name="Lee J."/>
            <person name="Lipzen A."/>
            <person name="Pangilinan J."/>
            <person name="LaButti K."/>
            <person name="Hainaut M."/>
            <person name="Henrissat B."/>
            <person name="Grigoriev I.V."/>
            <person name="Spatafora J.W."/>
            <person name="Aime M.C."/>
        </authorList>
    </citation>
    <scope>NUCLEOTIDE SEQUENCE [LARGE SCALE GENOMIC DNA]</scope>
    <source>
        <strain evidence="5 6">MCA 3645</strain>
    </source>
</reference>